<proteinExistence type="predicted"/>
<organism evidence="2 3">
    <name type="scientific">Nosema bombycis (strain CQ1 / CVCC 102059)</name>
    <name type="common">Microsporidian parasite</name>
    <name type="synonym">Pebrine of silkworm</name>
    <dbReference type="NCBI Taxonomy" id="578461"/>
    <lineage>
        <taxon>Eukaryota</taxon>
        <taxon>Fungi</taxon>
        <taxon>Fungi incertae sedis</taxon>
        <taxon>Microsporidia</taxon>
        <taxon>Nosematidae</taxon>
        <taxon>Nosema</taxon>
    </lineage>
</organism>
<dbReference type="EMBL" id="KB910196">
    <property type="protein sequence ID" value="EOB11322.1"/>
    <property type="molecule type" value="Genomic_DNA"/>
</dbReference>
<dbReference type="Proteomes" id="UP000016927">
    <property type="component" value="Unassembled WGS sequence"/>
</dbReference>
<feature type="compositionally biased region" description="Basic and acidic residues" evidence="1">
    <location>
        <begin position="62"/>
        <end position="96"/>
    </location>
</feature>
<sequence length="617" mass="71943">MKKKIKKIEKNENKKRSGLESKFEAKTSIFGINQKEDDEVSKKEEVREKDKEKVIEVKDKEKAVKATDKEKPLKEKINEKVKGRLEDKKFKNENELKKRRLNNEENGSNKQPKKEGKEIKKDVKEIKKEGKDTVKKSFKEKATSVKKLKLEKTTSRKKSKIEKSTSIKQLKDTYSDTESHPSTPHKNFSTTTQKMKTPMSKIEKKILVSGTTKDKINVLSLQIERNPSTENWKNLLVYAENQRNDTIYETLKNIKDLLISKGEVKDWYVKQRIVKTFEINLKNIFIKFKVLKLVYQLLKNNIYFLELIYPFLNKLGDKKELEDFVIENCKSLFFIQKEIILENLEDFYFKNTNFKSRYSLLKLIGEVEVDLGIYIKFGEGIDLNLPEEHLKILLKLLLNGMALSLEVKGNEVKDDEGKVDEGKACKGTTPLKDPKSKNTPLKEPKPKETTSLKEPKSKETTPLKNTPTPITSITLPDHIISLLHFSSSYSELALPIFKIIYFTKPPCTREILQKILAHPPTEELLSLVFKYVLETQDKKMLKFIFNRSLLYKKEMVLAILYLINRNKVDLENYYGLSLLLNHYSLVVRKTVLNLLNKKGIREIKPFDLIDFEMHEIE</sequence>
<keyword evidence="3" id="KW-1185">Reference proteome</keyword>
<evidence type="ECO:0000313" key="3">
    <source>
        <dbReference type="Proteomes" id="UP000016927"/>
    </source>
</evidence>
<dbReference type="HOGENOM" id="CLU_477421_0_0_1"/>
<reference evidence="2 3" key="1">
    <citation type="journal article" date="2013" name="BMC Genomics">
        <title>Comparative genomics of parasitic silkworm microsporidia reveal an association between genome expansion and host adaptation.</title>
        <authorList>
            <person name="Pan G."/>
            <person name="Xu J."/>
            <person name="Li T."/>
            <person name="Xia Q."/>
            <person name="Liu S.L."/>
            <person name="Zhang G."/>
            <person name="Li S."/>
            <person name="Li C."/>
            <person name="Liu H."/>
            <person name="Yang L."/>
            <person name="Liu T."/>
            <person name="Zhang X."/>
            <person name="Wu Z."/>
            <person name="Fan W."/>
            <person name="Dang X."/>
            <person name="Xiang H."/>
            <person name="Tao M."/>
            <person name="Li Y."/>
            <person name="Hu J."/>
            <person name="Li Z."/>
            <person name="Lin L."/>
            <person name="Luo J."/>
            <person name="Geng L."/>
            <person name="Wang L."/>
            <person name="Long M."/>
            <person name="Wan Y."/>
            <person name="He N."/>
            <person name="Zhang Z."/>
            <person name="Lu C."/>
            <person name="Keeling P.J."/>
            <person name="Wang J."/>
            <person name="Xiang Z."/>
            <person name="Zhou Z."/>
        </authorList>
    </citation>
    <scope>NUCLEOTIDE SEQUENCE [LARGE SCALE GENOMIC DNA]</scope>
    <source>
        <strain evidence="3">CQ1 / CVCC 102059</strain>
    </source>
</reference>
<accession>R0KMF4</accession>
<feature type="region of interest" description="Disordered" evidence="1">
    <location>
        <begin position="152"/>
        <end position="195"/>
    </location>
</feature>
<dbReference type="VEuPathDB" id="MicrosporidiaDB:NBO_1289g0002"/>
<feature type="region of interest" description="Disordered" evidence="1">
    <location>
        <begin position="415"/>
        <end position="467"/>
    </location>
</feature>
<dbReference type="AlphaFoldDB" id="R0KMF4"/>
<feature type="compositionally biased region" description="Basic and acidic residues" evidence="1">
    <location>
        <begin position="112"/>
        <end position="135"/>
    </location>
</feature>
<gene>
    <name evidence="2" type="ORF">NBO_1289g0002</name>
</gene>
<protein>
    <submittedName>
        <fullName evidence="2">Uncharacterized protein</fullName>
    </submittedName>
</protein>
<name>R0KMF4_NOSB1</name>
<feature type="compositionally biased region" description="Basic and acidic residues" evidence="1">
    <location>
        <begin position="415"/>
        <end position="424"/>
    </location>
</feature>
<evidence type="ECO:0000313" key="2">
    <source>
        <dbReference type="EMBL" id="EOB11322.1"/>
    </source>
</evidence>
<dbReference type="OrthoDB" id="2189352at2759"/>
<feature type="compositionally biased region" description="Basic and acidic residues" evidence="1">
    <location>
        <begin position="432"/>
        <end position="461"/>
    </location>
</feature>
<evidence type="ECO:0000256" key="1">
    <source>
        <dbReference type="SAM" id="MobiDB-lite"/>
    </source>
</evidence>
<feature type="region of interest" description="Disordered" evidence="1">
    <location>
        <begin position="62"/>
        <end position="135"/>
    </location>
</feature>
<feature type="compositionally biased region" description="Polar residues" evidence="1">
    <location>
        <begin position="180"/>
        <end position="195"/>
    </location>
</feature>
<feature type="compositionally biased region" description="Basic and acidic residues" evidence="1">
    <location>
        <begin position="161"/>
        <end position="179"/>
    </location>
</feature>